<dbReference type="Pfam" id="PF00069">
    <property type="entry name" value="Pkinase"/>
    <property type="match status" value="2"/>
</dbReference>
<keyword evidence="10" id="KW-1185">Reference proteome</keyword>
<evidence type="ECO:0000256" key="6">
    <source>
        <dbReference type="ARBA" id="ARBA00022840"/>
    </source>
</evidence>
<dbReference type="InterPro" id="IPR011009">
    <property type="entry name" value="Kinase-like_dom_sf"/>
</dbReference>
<dbReference type="RefSeq" id="XP_033458341.1">
    <property type="nucleotide sequence ID" value="XM_033605352.1"/>
</dbReference>
<evidence type="ECO:0000256" key="1">
    <source>
        <dbReference type="ARBA" id="ARBA00012513"/>
    </source>
</evidence>
<dbReference type="Proteomes" id="UP000504637">
    <property type="component" value="Unplaced"/>
</dbReference>
<dbReference type="GO" id="GO:0050684">
    <property type="term" value="P:regulation of mRNA processing"/>
    <property type="evidence" value="ECO:0007669"/>
    <property type="project" value="TreeGrafter"/>
</dbReference>
<dbReference type="Gene3D" id="1.10.510.10">
    <property type="entry name" value="Transferase(Phosphotransferase) domain 1"/>
    <property type="match status" value="1"/>
</dbReference>
<reference evidence="11" key="2">
    <citation type="submission" date="2020-04" db="EMBL/GenBank/DDBJ databases">
        <authorList>
            <consortium name="NCBI Genome Project"/>
        </authorList>
    </citation>
    <scope>NUCLEOTIDE SEQUENCE</scope>
    <source>
        <strain evidence="11">CBS 342.82</strain>
    </source>
</reference>
<dbReference type="AlphaFoldDB" id="A0A6J3LZT8"/>
<dbReference type="SMART" id="SM00220">
    <property type="entry name" value="S_TKc"/>
    <property type="match status" value="1"/>
</dbReference>
<evidence type="ECO:0000256" key="7">
    <source>
        <dbReference type="ARBA" id="ARBA00047899"/>
    </source>
</evidence>
<feature type="domain" description="Protein kinase" evidence="9">
    <location>
        <begin position="36"/>
        <end position="383"/>
    </location>
</feature>
<dbReference type="InterPro" id="IPR000719">
    <property type="entry name" value="Prot_kinase_dom"/>
</dbReference>
<dbReference type="GO" id="GO:0004674">
    <property type="term" value="F:protein serine/threonine kinase activity"/>
    <property type="evidence" value="ECO:0007669"/>
    <property type="project" value="UniProtKB-KW"/>
</dbReference>
<gene>
    <name evidence="11" type="ORF">K489DRAFT_382356</name>
</gene>
<dbReference type="GO" id="GO:0005634">
    <property type="term" value="C:nucleus"/>
    <property type="evidence" value="ECO:0007669"/>
    <property type="project" value="TreeGrafter"/>
</dbReference>
<protein>
    <recommendedName>
        <fullName evidence="1">non-specific serine/threonine protein kinase</fullName>
        <ecNumber evidence="1">2.7.11.1</ecNumber>
    </recommendedName>
</protein>
<organism evidence="11">
    <name type="scientific">Dissoconium aciculare CBS 342.82</name>
    <dbReference type="NCBI Taxonomy" id="1314786"/>
    <lineage>
        <taxon>Eukaryota</taxon>
        <taxon>Fungi</taxon>
        <taxon>Dikarya</taxon>
        <taxon>Ascomycota</taxon>
        <taxon>Pezizomycotina</taxon>
        <taxon>Dothideomycetes</taxon>
        <taxon>Dothideomycetidae</taxon>
        <taxon>Mycosphaerellales</taxon>
        <taxon>Dissoconiaceae</taxon>
        <taxon>Dissoconium</taxon>
    </lineage>
</organism>
<evidence type="ECO:0000259" key="9">
    <source>
        <dbReference type="PROSITE" id="PS50011"/>
    </source>
</evidence>
<keyword evidence="2 11" id="KW-0723">Serine/threonine-protein kinase</keyword>
<evidence type="ECO:0000313" key="10">
    <source>
        <dbReference type="Proteomes" id="UP000504637"/>
    </source>
</evidence>
<dbReference type="PANTHER" id="PTHR47634:SF9">
    <property type="entry name" value="PROTEIN KINASE DOMAIN-CONTAINING PROTEIN-RELATED"/>
    <property type="match status" value="1"/>
</dbReference>
<evidence type="ECO:0000256" key="2">
    <source>
        <dbReference type="ARBA" id="ARBA00022527"/>
    </source>
</evidence>
<keyword evidence="3" id="KW-0808">Transferase</keyword>
<sequence>MSGSSLTEPFEEEQLSWYKADRFYPVHIGEILNAKYKVIGKLGWGAYFTTWLCRNILDSSFTAVKVGTRDVDRPKSFDREVKFYERVNSLATDHAGSACIRGLHEVFKLSGPTGDHLCLVQPPMHMTMRELQQRNSSRRLNEQLLKWTLFNLLHALSFLHDEVGAVHTDISPSNIMFTISDESLLTEFERAEAEDPSPVKVIDSVRSIYASRKFGLPKDLLWGQPVLCDFGETRLGLLHKGPIQSDLYRAPEVLFDMEWTTSVDIWSVATLAWDLFENRQLFHALNAKNQTSATRHIAETVAYLGCPPLEYIQRSPITSKVFDERGSWRGAGNTSIPPITLEQAEIVLEGRSKEEFLAFIRSMLKWLPEERLTAADLLKHSWMIDAIPKSE</sequence>
<dbReference type="OrthoDB" id="5979581at2759"/>
<evidence type="ECO:0000256" key="5">
    <source>
        <dbReference type="ARBA" id="ARBA00022777"/>
    </source>
</evidence>
<evidence type="ECO:0000313" key="11">
    <source>
        <dbReference type="RefSeq" id="XP_033458341.1"/>
    </source>
</evidence>
<dbReference type="PROSITE" id="PS50011">
    <property type="entry name" value="PROTEIN_KINASE_DOM"/>
    <property type="match status" value="1"/>
</dbReference>
<evidence type="ECO:0000256" key="3">
    <source>
        <dbReference type="ARBA" id="ARBA00022679"/>
    </source>
</evidence>
<comment type="catalytic activity">
    <reaction evidence="8">
        <text>L-seryl-[protein] + ATP = O-phospho-L-seryl-[protein] + ADP + H(+)</text>
        <dbReference type="Rhea" id="RHEA:17989"/>
        <dbReference type="Rhea" id="RHEA-COMP:9863"/>
        <dbReference type="Rhea" id="RHEA-COMP:11604"/>
        <dbReference type="ChEBI" id="CHEBI:15378"/>
        <dbReference type="ChEBI" id="CHEBI:29999"/>
        <dbReference type="ChEBI" id="CHEBI:30616"/>
        <dbReference type="ChEBI" id="CHEBI:83421"/>
        <dbReference type="ChEBI" id="CHEBI:456216"/>
        <dbReference type="EC" id="2.7.11.1"/>
    </reaction>
</comment>
<dbReference type="EC" id="2.7.11.1" evidence="1"/>
<keyword evidence="4" id="KW-0547">Nucleotide-binding</keyword>
<dbReference type="GO" id="GO:0005524">
    <property type="term" value="F:ATP binding"/>
    <property type="evidence" value="ECO:0007669"/>
    <property type="project" value="UniProtKB-KW"/>
</dbReference>
<comment type="catalytic activity">
    <reaction evidence="7">
        <text>L-threonyl-[protein] + ATP = O-phospho-L-threonyl-[protein] + ADP + H(+)</text>
        <dbReference type="Rhea" id="RHEA:46608"/>
        <dbReference type="Rhea" id="RHEA-COMP:11060"/>
        <dbReference type="Rhea" id="RHEA-COMP:11605"/>
        <dbReference type="ChEBI" id="CHEBI:15378"/>
        <dbReference type="ChEBI" id="CHEBI:30013"/>
        <dbReference type="ChEBI" id="CHEBI:30616"/>
        <dbReference type="ChEBI" id="CHEBI:61977"/>
        <dbReference type="ChEBI" id="CHEBI:456216"/>
        <dbReference type="EC" id="2.7.11.1"/>
    </reaction>
</comment>
<keyword evidence="6" id="KW-0067">ATP-binding</keyword>
<reference evidence="11" key="1">
    <citation type="submission" date="2020-01" db="EMBL/GenBank/DDBJ databases">
        <authorList>
            <consortium name="DOE Joint Genome Institute"/>
            <person name="Haridas S."/>
            <person name="Albert R."/>
            <person name="Binder M."/>
            <person name="Bloem J."/>
            <person name="Labutti K."/>
            <person name="Salamov A."/>
            <person name="Andreopoulos B."/>
            <person name="Baker S.E."/>
            <person name="Barry K."/>
            <person name="Bills G."/>
            <person name="Bluhm B.H."/>
            <person name="Cannon C."/>
            <person name="Castanera R."/>
            <person name="Culley D.E."/>
            <person name="Daum C."/>
            <person name="Ezra D."/>
            <person name="Gonzalez J.B."/>
            <person name="Henrissat B."/>
            <person name="Kuo A."/>
            <person name="Liang C."/>
            <person name="Lipzen A."/>
            <person name="Lutzoni F."/>
            <person name="Magnuson J."/>
            <person name="Mondo S."/>
            <person name="Nolan M."/>
            <person name="Ohm R."/>
            <person name="Pangilinan J."/>
            <person name="Park H.-J."/>
            <person name="Ramirez L."/>
            <person name="Alfaro M."/>
            <person name="Sun H."/>
            <person name="Tritt A."/>
            <person name="Yoshinaga Y."/>
            <person name="Zwiers L.-H."/>
            <person name="Turgeon B.G."/>
            <person name="Goodwin S.B."/>
            <person name="Spatafora J.W."/>
            <person name="Crous P.W."/>
            <person name="Grigoriev I.V."/>
        </authorList>
    </citation>
    <scope>NUCLEOTIDE SEQUENCE</scope>
    <source>
        <strain evidence="11">CBS 342.82</strain>
    </source>
</reference>
<dbReference type="GO" id="GO:0000245">
    <property type="term" value="P:spliceosomal complex assembly"/>
    <property type="evidence" value="ECO:0007669"/>
    <property type="project" value="TreeGrafter"/>
</dbReference>
<keyword evidence="5 11" id="KW-0418">Kinase</keyword>
<dbReference type="Gene3D" id="3.30.200.20">
    <property type="entry name" value="Phosphorylase Kinase, domain 1"/>
    <property type="match status" value="1"/>
</dbReference>
<proteinExistence type="predicted"/>
<evidence type="ECO:0000256" key="4">
    <source>
        <dbReference type="ARBA" id="ARBA00022741"/>
    </source>
</evidence>
<accession>A0A6J3LZT8</accession>
<dbReference type="InterPro" id="IPR051334">
    <property type="entry name" value="SRPK"/>
</dbReference>
<dbReference type="PANTHER" id="PTHR47634">
    <property type="entry name" value="PROTEIN KINASE DOMAIN-CONTAINING PROTEIN-RELATED"/>
    <property type="match status" value="1"/>
</dbReference>
<reference evidence="11" key="3">
    <citation type="submission" date="2025-08" db="UniProtKB">
        <authorList>
            <consortium name="RefSeq"/>
        </authorList>
    </citation>
    <scope>IDENTIFICATION</scope>
    <source>
        <strain evidence="11">CBS 342.82</strain>
    </source>
</reference>
<dbReference type="SUPFAM" id="SSF56112">
    <property type="entry name" value="Protein kinase-like (PK-like)"/>
    <property type="match status" value="1"/>
</dbReference>
<dbReference type="GO" id="GO:0005737">
    <property type="term" value="C:cytoplasm"/>
    <property type="evidence" value="ECO:0007669"/>
    <property type="project" value="TreeGrafter"/>
</dbReference>
<evidence type="ECO:0000256" key="8">
    <source>
        <dbReference type="ARBA" id="ARBA00048679"/>
    </source>
</evidence>
<name>A0A6J3LZT8_9PEZI</name>
<dbReference type="GeneID" id="54363152"/>